<sequence>MSLRTVPRDPMVALALRDARRWCVGQIIDDRPAIAHAVRVADTIARHVEQPAPVLLAAALLHDSPEFAPPDLDLDAYLTSTYDAEVTRIVRALQVEHLALDTDHPIIPAGDIPVLVASTADKIVALGSLLRRARNSGDVCAFFAARPALVALLPHFDEFGRQSTGLAPPSMTADFLTALRHLEHAASAPTVA</sequence>
<proteinExistence type="predicted"/>
<dbReference type="SUPFAM" id="SSF109604">
    <property type="entry name" value="HD-domain/PDEase-like"/>
    <property type="match status" value="1"/>
</dbReference>
<dbReference type="Proteomes" id="UP001500218">
    <property type="component" value="Unassembled WGS sequence"/>
</dbReference>
<evidence type="ECO:0008006" key="3">
    <source>
        <dbReference type="Google" id="ProtNLM"/>
    </source>
</evidence>
<accession>A0ABP4Y685</accession>
<evidence type="ECO:0000313" key="2">
    <source>
        <dbReference type="Proteomes" id="UP001500218"/>
    </source>
</evidence>
<protein>
    <recommendedName>
        <fullName evidence="3">HD domain-containing protein</fullName>
    </recommendedName>
</protein>
<dbReference type="RefSeq" id="WP_344129619.1">
    <property type="nucleotide sequence ID" value="NZ_BAAALT010000059.1"/>
</dbReference>
<name>A0ABP4Y685_9ACTN</name>
<keyword evidence="2" id="KW-1185">Reference proteome</keyword>
<organism evidence="1 2">
    <name type="scientific">Luedemannella flava</name>
    <dbReference type="NCBI Taxonomy" id="349316"/>
    <lineage>
        <taxon>Bacteria</taxon>
        <taxon>Bacillati</taxon>
        <taxon>Actinomycetota</taxon>
        <taxon>Actinomycetes</taxon>
        <taxon>Micromonosporales</taxon>
        <taxon>Micromonosporaceae</taxon>
        <taxon>Luedemannella</taxon>
    </lineage>
</organism>
<gene>
    <name evidence="1" type="ORF">GCM10009682_24300</name>
</gene>
<reference evidence="2" key="1">
    <citation type="journal article" date="2019" name="Int. J. Syst. Evol. Microbiol.">
        <title>The Global Catalogue of Microorganisms (GCM) 10K type strain sequencing project: providing services to taxonomists for standard genome sequencing and annotation.</title>
        <authorList>
            <consortium name="The Broad Institute Genomics Platform"/>
            <consortium name="The Broad Institute Genome Sequencing Center for Infectious Disease"/>
            <person name="Wu L."/>
            <person name="Ma J."/>
        </authorList>
    </citation>
    <scope>NUCLEOTIDE SEQUENCE [LARGE SCALE GENOMIC DNA]</scope>
    <source>
        <strain evidence="2">JCM 13250</strain>
    </source>
</reference>
<comment type="caution">
    <text evidence="1">The sequence shown here is derived from an EMBL/GenBank/DDBJ whole genome shotgun (WGS) entry which is preliminary data.</text>
</comment>
<dbReference type="Gene3D" id="1.10.3210.10">
    <property type="entry name" value="Hypothetical protein af1432"/>
    <property type="match status" value="1"/>
</dbReference>
<evidence type="ECO:0000313" key="1">
    <source>
        <dbReference type="EMBL" id="GAA1801497.1"/>
    </source>
</evidence>
<dbReference type="EMBL" id="BAAALT010000059">
    <property type="protein sequence ID" value="GAA1801497.1"/>
    <property type="molecule type" value="Genomic_DNA"/>
</dbReference>